<dbReference type="GO" id="GO:0003677">
    <property type="term" value="F:DNA binding"/>
    <property type="evidence" value="ECO:0007669"/>
    <property type="project" value="InterPro"/>
</dbReference>
<dbReference type="InterPro" id="IPR011010">
    <property type="entry name" value="DNA_brk_join_enz"/>
</dbReference>
<sequence length="124" mass="14953">MFSSPLKLRISRFLCFRRRPFSNTLSSHPLGLGRPFERVNHDHFLQELNVILGEYCKEYNIVPKYTTHCFRHNFITSLWKDTGDIVFVSQYMNHSRVETTNNYIKTMNNLELEEYIKNTYNDFY</sequence>
<geneLocation type="chloroplast" evidence="3"/>
<name>A0A6B9VX01_9CHLO</name>
<feature type="domain" description="Tyr recombinase" evidence="2">
    <location>
        <begin position="46"/>
        <end position="106"/>
    </location>
</feature>
<dbReference type="Pfam" id="PF00589">
    <property type="entry name" value="Phage_integrase"/>
    <property type="match status" value="1"/>
</dbReference>
<dbReference type="InterPro" id="IPR013762">
    <property type="entry name" value="Integrase-like_cat_sf"/>
</dbReference>
<proteinExistence type="predicted"/>
<dbReference type="CDD" id="cd00397">
    <property type="entry name" value="DNA_BRE_C"/>
    <property type="match status" value="1"/>
</dbReference>
<dbReference type="RefSeq" id="YP_009729322.1">
    <property type="nucleotide sequence ID" value="NC_045914.1"/>
</dbReference>
<dbReference type="InterPro" id="IPR002104">
    <property type="entry name" value="Integrase_catalytic"/>
</dbReference>
<organism evidence="3">
    <name type="scientific">Caulerpa ashmeadii</name>
    <dbReference type="NCBI Taxonomy" id="177078"/>
    <lineage>
        <taxon>Eukaryota</taxon>
        <taxon>Viridiplantae</taxon>
        <taxon>Chlorophyta</taxon>
        <taxon>core chlorophytes</taxon>
        <taxon>Ulvophyceae</taxon>
        <taxon>TCBD clade</taxon>
        <taxon>Bryopsidales</taxon>
        <taxon>Halimedineae</taxon>
        <taxon>Caulerpaceae</taxon>
        <taxon>Caulerpa</taxon>
    </lineage>
</organism>
<evidence type="ECO:0000313" key="3">
    <source>
        <dbReference type="EMBL" id="QHQ73234.1"/>
    </source>
</evidence>
<dbReference type="GO" id="GO:0015074">
    <property type="term" value="P:DNA integration"/>
    <property type="evidence" value="ECO:0007669"/>
    <property type="project" value="InterPro"/>
</dbReference>
<accession>A0A6B9VX01</accession>
<keyword evidence="3" id="KW-0150">Chloroplast</keyword>
<keyword evidence="3" id="KW-0934">Plastid</keyword>
<dbReference type="SUPFAM" id="SSF56349">
    <property type="entry name" value="DNA breaking-rejoining enzymes"/>
    <property type="match status" value="1"/>
</dbReference>
<gene>
    <name evidence="3" type="primary">ORF18</name>
</gene>
<reference evidence="3" key="1">
    <citation type="journal article" date="2019" name="BMC Genomics">
        <title>Promising prospects of nanopore sequencing for algal hologenomics and structural variation discovery.</title>
        <authorList>
            <person name="Sauvage T."/>
            <person name="Schmidt W.E."/>
            <person name="Yoon H.S."/>
            <person name="Paul V.J."/>
            <person name="Fredericq S."/>
        </authorList>
    </citation>
    <scope>NUCLEOTIDE SEQUENCE</scope>
</reference>
<keyword evidence="1" id="KW-0233">DNA recombination</keyword>
<protein>
    <recommendedName>
        <fullName evidence="2">Tyr recombinase domain-containing protein</fullName>
    </recommendedName>
</protein>
<dbReference type="Gene3D" id="1.10.443.10">
    <property type="entry name" value="Intergrase catalytic core"/>
    <property type="match status" value="1"/>
</dbReference>
<dbReference type="AlphaFoldDB" id="A0A6B9VX01"/>
<dbReference type="GeneID" id="44139366"/>
<evidence type="ECO:0000259" key="2">
    <source>
        <dbReference type="Pfam" id="PF00589"/>
    </source>
</evidence>
<dbReference type="EMBL" id="MH745228">
    <property type="protein sequence ID" value="QHQ73234.1"/>
    <property type="molecule type" value="Genomic_DNA"/>
</dbReference>
<evidence type="ECO:0000256" key="1">
    <source>
        <dbReference type="ARBA" id="ARBA00023172"/>
    </source>
</evidence>
<dbReference type="GO" id="GO:0006310">
    <property type="term" value="P:DNA recombination"/>
    <property type="evidence" value="ECO:0007669"/>
    <property type="project" value="UniProtKB-KW"/>
</dbReference>